<name>A0AAU9IGU9_9CILI</name>
<dbReference type="Proteomes" id="UP001162131">
    <property type="component" value="Unassembled WGS sequence"/>
</dbReference>
<accession>A0AAU9IGU9</accession>
<evidence type="ECO:0000313" key="2">
    <source>
        <dbReference type="Proteomes" id="UP001162131"/>
    </source>
</evidence>
<dbReference type="AlphaFoldDB" id="A0AAU9IGU9"/>
<dbReference type="EMBL" id="CAJZBQ010000006">
    <property type="protein sequence ID" value="CAG9312457.1"/>
    <property type="molecule type" value="Genomic_DNA"/>
</dbReference>
<organism evidence="1 2">
    <name type="scientific">Blepharisma stoltei</name>
    <dbReference type="NCBI Taxonomy" id="1481888"/>
    <lineage>
        <taxon>Eukaryota</taxon>
        <taxon>Sar</taxon>
        <taxon>Alveolata</taxon>
        <taxon>Ciliophora</taxon>
        <taxon>Postciliodesmatophora</taxon>
        <taxon>Heterotrichea</taxon>
        <taxon>Heterotrichida</taxon>
        <taxon>Blepharismidae</taxon>
        <taxon>Blepharisma</taxon>
    </lineage>
</organism>
<sequence length="71" mass="9145">MKSQLKRLNAWLMIMIANTWHLLEIADKRRMKRFRKLFRKKWALFQQKKHWNYFLRIFWDLLRLYLLKSAY</sequence>
<keyword evidence="2" id="KW-1185">Reference proteome</keyword>
<evidence type="ECO:0000313" key="1">
    <source>
        <dbReference type="EMBL" id="CAG9312457.1"/>
    </source>
</evidence>
<gene>
    <name evidence="1" type="ORF">BSTOLATCC_MIC6560</name>
</gene>
<reference evidence="1" key="1">
    <citation type="submission" date="2021-09" db="EMBL/GenBank/DDBJ databases">
        <authorList>
            <consortium name="AG Swart"/>
            <person name="Singh M."/>
            <person name="Singh A."/>
            <person name="Seah K."/>
            <person name="Emmerich C."/>
        </authorList>
    </citation>
    <scope>NUCLEOTIDE SEQUENCE</scope>
    <source>
        <strain evidence="1">ATCC30299</strain>
    </source>
</reference>
<protein>
    <submittedName>
        <fullName evidence="1">Uncharacterized protein</fullName>
    </submittedName>
</protein>
<comment type="caution">
    <text evidence="1">The sequence shown here is derived from an EMBL/GenBank/DDBJ whole genome shotgun (WGS) entry which is preliminary data.</text>
</comment>
<proteinExistence type="predicted"/>